<organism evidence="6 7">
    <name type="scientific">Paenibacillus vulneris</name>
    <dbReference type="NCBI Taxonomy" id="1133364"/>
    <lineage>
        <taxon>Bacteria</taxon>
        <taxon>Bacillati</taxon>
        <taxon>Bacillota</taxon>
        <taxon>Bacilli</taxon>
        <taxon>Bacillales</taxon>
        <taxon>Paenibacillaceae</taxon>
        <taxon>Paenibacillus</taxon>
    </lineage>
</organism>
<accession>A0ABW3ULN2</accession>
<dbReference type="InterPro" id="IPR012334">
    <property type="entry name" value="Pectin_lyas_fold"/>
</dbReference>
<evidence type="ECO:0000256" key="2">
    <source>
        <dbReference type="ARBA" id="ARBA00022801"/>
    </source>
</evidence>
<proteinExistence type="inferred from homology"/>
<dbReference type="InterPro" id="IPR024535">
    <property type="entry name" value="RHGA/B-epi-like_pectate_lyase"/>
</dbReference>
<keyword evidence="7" id="KW-1185">Reference proteome</keyword>
<keyword evidence="3 4" id="KW-0326">Glycosidase</keyword>
<dbReference type="InterPro" id="IPR006626">
    <property type="entry name" value="PbH1"/>
</dbReference>
<name>A0ABW3ULN2_9BACL</name>
<keyword evidence="2 4" id="KW-0378">Hydrolase</keyword>
<dbReference type="EMBL" id="JBHTLU010000014">
    <property type="protein sequence ID" value="MFD1221129.1"/>
    <property type="molecule type" value="Genomic_DNA"/>
</dbReference>
<evidence type="ECO:0000256" key="3">
    <source>
        <dbReference type="ARBA" id="ARBA00023295"/>
    </source>
</evidence>
<sequence>MIVNIKDFGAVGDGVTKDTASIQAAIDHCFEQGGGTVIVPKGDYLSGTLMIKSYVNLHLEPAGRIVSSMEEQDFVAPMTAGSEELFYSEGQGKNALICARHAEKVSITGLGTIDGRGEHFLEPEDGVSDYVLLPLGGFRPKLIDFEGCTDVLFRDVTLYRASSWGLHMTGCNRVNINGIKILGQQRGPNNDGIDPDCCKDVHISDCHIETGDDCIVVKTTKNGAERYGACENITVTNCTLVTHDSAVKIGTETHADIRNIVVQNCVIRNSNRGLGLWVRDGATVENILFSNIVIETRLFSDAEETERELRWWGKGEPIFITAERRNGAQHAPGKIRNIRFDHITVESEGGVYLEGSEESVIENISIRGLKHTMRVKSGYPGGLFDTQPSARGVFPHHIPAVFCRYAKNVSLDDVEVTWNGEPNEHWSNAMYGEHIEQLALKGFRGKAAKEDVSAIELKDVQELSVEGCKAESGTAAFLTLEQVNADELFVVGNDFSKVREAVRFADGTSPEYFSAANRMPK</sequence>
<evidence type="ECO:0000256" key="1">
    <source>
        <dbReference type="ARBA" id="ARBA00008834"/>
    </source>
</evidence>
<dbReference type="InterPro" id="IPR051801">
    <property type="entry name" value="GH28_Enzymes"/>
</dbReference>
<gene>
    <name evidence="6" type="ORF">ACFQ4B_13465</name>
</gene>
<dbReference type="PANTHER" id="PTHR31339">
    <property type="entry name" value="PECTIN LYASE-RELATED"/>
    <property type="match status" value="1"/>
</dbReference>
<comment type="similarity">
    <text evidence="1 4">Belongs to the glycosyl hydrolase 28 family.</text>
</comment>
<dbReference type="Pfam" id="PF00295">
    <property type="entry name" value="Glyco_hydro_28"/>
    <property type="match status" value="1"/>
</dbReference>
<evidence type="ECO:0000256" key="4">
    <source>
        <dbReference type="RuleBase" id="RU361169"/>
    </source>
</evidence>
<dbReference type="InterPro" id="IPR011050">
    <property type="entry name" value="Pectin_lyase_fold/virulence"/>
</dbReference>
<comment type="caution">
    <text evidence="6">The sequence shown here is derived from an EMBL/GenBank/DDBJ whole genome shotgun (WGS) entry which is preliminary data.</text>
</comment>
<feature type="domain" description="Rhamnogalacturonase A/B/Epimerase-like pectate lyase" evidence="5">
    <location>
        <begin position="2"/>
        <end position="58"/>
    </location>
</feature>
<protein>
    <submittedName>
        <fullName evidence="6">Glycoside hydrolase family 28 protein</fullName>
    </submittedName>
</protein>
<dbReference type="PANTHER" id="PTHR31339:SF0">
    <property type="entry name" value="PECTIN LYASE-LIKE SUPERFAMILY PROTEIN"/>
    <property type="match status" value="1"/>
</dbReference>
<reference evidence="7" key="1">
    <citation type="journal article" date="2019" name="Int. J. Syst. Evol. Microbiol.">
        <title>The Global Catalogue of Microorganisms (GCM) 10K type strain sequencing project: providing services to taxonomists for standard genome sequencing and annotation.</title>
        <authorList>
            <consortium name="The Broad Institute Genomics Platform"/>
            <consortium name="The Broad Institute Genome Sequencing Center for Infectious Disease"/>
            <person name="Wu L."/>
            <person name="Ma J."/>
        </authorList>
    </citation>
    <scope>NUCLEOTIDE SEQUENCE [LARGE SCALE GENOMIC DNA]</scope>
    <source>
        <strain evidence="7">CCUG 53270</strain>
    </source>
</reference>
<dbReference type="Gene3D" id="2.160.20.10">
    <property type="entry name" value="Single-stranded right-handed beta-helix, Pectin lyase-like"/>
    <property type="match status" value="1"/>
</dbReference>
<dbReference type="SUPFAM" id="SSF51126">
    <property type="entry name" value="Pectin lyase-like"/>
    <property type="match status" value="1"/>
</dbReference>
<dbReference type="Proteomes" id="UP001597180">
    <property type="component" value="Unassembled WGS sequence"/>
</dbReference>
<dbReference type="RefSeq" id="WP_345592238.1">
    <property type="nucleotide sequence ID" value="NZ_BAABJG010000029.1"/>
</dbReference>
<evidence type="ECO:0000313" key="6">
    <source>
        <dbReference type="EMBL" id="MFD1221129.1"/>
    </source>
</evidence>
<dbReference type="SMART" id="SM00710">
    <property type="entry name" value="PbH1"/>
    <property type="match status" value="7"/>
</dbReference>
<evidence type="ECO:0000313" key="7">
    <source>
        <dbReference type="Proteomes" id="UP001597180"/>
    </source>
</evidence>
<dbReference type="GO" id="GO:0016787">
    <property type="term" value="F:hydrolase activity"/>
    <property type="evidence" value="ECO:0007669"/>
    <property type="project" value="UniProtKB-KW"/>
</dbReference>
<dbReference type="Pfam" id="PF12708">
    <property type="entry name" value="Pect-lyase_RHGA_epim"/>
    <property type="match status" value="1"/>
</dbReference>
<evidence type="ECO:0000259" key="5">
    <source>
        <dbReference type="Pfam" id="PF12708"/>
    </source>
</evidence>
<dbReference type="InterPro" id="IPR000743">
    <property type="entry name" value="Glyco_hydro_28"/>
</dbReference>